<dbReference type="PANTHER" id="PTHR30408">
    <property type="entry name" value="TYPE-1 RESTRICTION ENZYME ECOKI SPECIFICITY PROTEIN"/>
    <property type="match status" value="1"/>
</dbReference>
<protein>
    <submittedName>
        <fullName evidence="5">Type I restriction enzyme, S subunit</fullName>
    </submittedName>
</protein>
<dbReference type="STRING" id="1121400.SAMN02746065_111112"/>
<sequence>MTQKKTTHHNIPKLRFPEFRYMGGWDGKKINEFLTESRIKGSKGDIAKKITVKLWGKGVFKKEGLKGSVNTQYYRRKKGQFIYSKLDFLNQAFGLIPAHLDNYESTVDLPCFDIRDGIDPTFLLEYVQRKRFYKKLGDIADGSRKAKRIHADTFLNFSIFLPSLIEQRKIADCLSSIDELISIQTQKLDTLKAYKKGLMQQLFPAEGETVPKLRFPEFKNAEAWEEKKMADVCIKIMDGTHFSPKSKIGSHLYLTSKNIRNGLVDLSNISYISSEEHEIIYSKCPVKKYDVLLTKDGANTGNCALNHLDIEFSLLSSVAVLRGNPLLIDKNFLYYLIDSEKIQRLIINSVSGQAITRITLKKIAAYSISLPTNKEQKKIADCLVPLDELIYAQAQKLETLKLHKKGLMQQLFPSTDEVNG</sequence>
<evidence type="ECO:0000256" key="2">
    <source>
        <dbReference type="ARBA" id="ARBA00022747"/>
    </source>
</evidence>
<dbReference type="PANTHER" id="PTHR30408:SF12">
    <property type="entry name" value="TYPE I RESTRICTION ENZYME MJAVIII SPECIFICITY SUBUNIT"/>
    <property type="match status" value="1"/>
</dbReference>
<dbReference type="CDD" id="cd17246">
    <property type="entry name" value="RMtype1_S_SonII-TRD2-CR2_like"/>
    <property type="match status" value="1"/>
</dbReference>
<dbReference type="Gene3D" id="1.10.287.1120">
    <property type="entry name" value="Bipartite methylase S protein"/>
    <property type="match status" value="1"/>
</dbReference>
<dbReference type="AlphaFoldDB" id="A0A1W2CC11"/>
<organism evidence="5 6">
    <name type="scientific">Desulfocicer vacuolatum DSM 3385</name>
    <dbReference type="NCBI Taxonomy" id="1121400"/>
    <lineage>
        <taxon>Bacteria</taxon>
        <taxon>Pseudomonadati</taxon>
        <taxon>Thermodesulfobacteriota</taxon>
        <taxon>Desulfobacteria</taxon>
        <taxon>Desulfobacterales</taxon>
        <taxon>Desulfobacteraceae</taxon>
        <taxon>Desulfocicer</taxon>
    </lineage>
</organism>
<evidence type="ECO:0000256" key="3">
    <source>
        <dbReference type="ARBA" id="ARBA00023125"/>
    </source>
</evidence>
<dbReference type="InterPro" id="IPR052021">
    <property type="entry name" value="Type-I_RS_S_subunit"/>
</dbReference>
<keyword evidence="3" id="KW-0238">DNA-binding</keyword>
<dbReference type="SUPFAM" id="SSF116734">
    <property type="entry name" value="DNA methylase specificity domain"/>
    <property type="match status" value="2"/>
</dbReference>
<evidence type="ECO:0000313" key="5">
    <source>
        <dbReference type="EMBL" id="SMC82733.1"/>
    </source>
</evidence>
<feature type="domain" description="Type I restriction modification DNA specificity" evidence="4">
    <location>
        <begin position="143"/>
        <end position="192"/>
    </location>
</feature>
<reference evidence="5 6" key="1">
    <citation type="submission" date="2017-04" db="EMBL/GenBank/DDBJ databases">
        <authorList>
            <person name="Afonso C.L."/>
            <person name="Miller P.J."/>
            <person name="Scott M.A."/>
            <person name="Spackman E."/>
            <person name="Goraichik I."/>
            <person name="Dimitrov K.M."/>
            <person name="Suarez D.L."/>
            <person name="Swayne D.E."/>
        </authorList>
    </citation>
    <scope>NUCLEOTIDE SEQUENCE [LARGE SCALE GENOMIC DNA]</scope>
    <source>
        <strain evidence="5 6">DSM 3385</strain>
    </source>
</reference>
<dbReference type="Gene3D" id="3.90.220.20">
    <property type="entry name" value="DNA methylase specificity domains"/>
    <property type="match status" value="2"/>
</dbReference>
<dbReference type="InterPro" id="IPR044946">
    <property type="entry name" value="Restrct_endonuc_typeI_TRD_sf"/>
</dbReference>
<accession>A0A1W2CC11</accession>
<dbReference type="OrthoDB" id="5296428at2"/>
<evidence type="ECO:0000256" key="1">
    <source>
        <dbReference type="ARBA" id="ARBA00010923"/>
    </source>
</evidence>
<keyword evidence="6" id="KW-1185">Reference proteome</keyword>
<dbReference type="Proteomes" id="UP000192418">
    <property type="component" value="Unassembled WGS sequence"/>
</dbReference>
<dbReference type="EMBL" id="FWXY01000011">
    <property type="protein sequence ID" value="SMC82733.1"/>
    <property type="molecule type" value="Genomic_DNA"/>
</dbReference>
<evidence type="ECO:0000259" key="4">
    <source>
        <dbReference type="Pfam" id="PF01420"/>
    </source>
</evidence>
<comment type="similarity">
    <text evidence="1">Belongs to the type-I restriction system S methylase family.</text>
</comment>
<dbReference type="GO" id="GO:0009307">
    <property type="term" value="P:DNA restriction-modification system"/>
    <property type="evidence" value="ECO:0007669"/>
    <property type="project" value="UniProtKB-KW"/>
</dbReference>
<proteinExistence type="inferred from homology"/>
<gene>
    <name evidence="5" type="ORF">SAMN02746065_111112</name>
</gene>
<name>A0A1W2CC11_9BACT</name>
<feature type="domain" description="Type I restriction modification DNA specificity" evidence="4">
    <location>
        <begin position="222"/>
        <end position="401"/>
    </location>
</feature>
<dbReference type="Pfam" id="PF01420">
    <property type="entry name" value="Methylase_S"/>
    <property type="match status" value="2"/>
</dbReference>
<evidence type="ECO:0000313" key="6">
    <source>
        <dbReference type="Proteomes" id="UP000192418"/>
    </source>
</evidence>
<dbReference type="InterPro" id="IPR000055">
    <property type="entry name" value="Restrct_endonuc_typeI_TRD"/>
</dbReference>
<dbReference type="RefSeq" id="WP_084069581.1">
    <property type="nucleotide sequence ID" value="NZ_FWXY01000011.1"/>
</dbReference>
<keyword evidence="2" id="KW-0680">Restriction system</keyword>
<dbReference type="GO" id="GO:0003677">
    <property type="term" value="F:DNA binding"/>
    <property type="evidence" value="ECO:0007669"/>
    <property type="project" value="UniProtKB-KW"/>
</dbReference>